<organism evidence="1">
    <name type="scientific">Cutibacterium granulosum DSM 20700</name>
    <dbReference type="NCBI Taxonomy" id="1160719"/>
    <lineage>
        <taxon>Bacteria</taxon>
        <taxon>Bacillati</taxon>
        <taxon>Actinomycetota</taxon>
        <taxon>Actinomycetes</taxon>
        <taxon>Propionibacteriales</taxon>
        <taxon>Propionibacteriaceae</taxon>
        <taxon>Cutibacterium</taxon>
    </lineage>
</organism>
<sequence>MPMDAAPQKYVCCADEHAIHEMTLMTVIILFLTIRLGASLMESPSWDLIDGTLGLAFLYTSVRWLVNFRLFPDEGVAHVARRAGASVAG</sequence>
<protein>
    <submittedName>
        <fullName evidence="1">Uncharacterized protein</fullName>
    </submittedName>
</protein>
<name>A0A9X5LSU9_9ACTN</name>
<dbReference type="AlphaFoldDB" id="A0A9X5LSU9"/>
<gene>
    <name evidence="1" type="ORF">L860_09360</name>
</gene>
<reference evidence="1" key="1">
    <citation type="submission" date="2014-05" db="EMBL/GenBank/DDBJ databases">
        <authorList>
            <person name="Jahns A.C."/>
            <person name="Eilers H."/>
            <person name="Alexeyev O.A."/>
        </authorList>
    </citation>
    <scope>NUCLEOTIDE SEQUENCE [LARGE SCALE GENOMIC DNA]</scope>
    <source>
        <strain evidence="1">DSM 20700</strain>
    </source>
</reference>
<dbReference type="EMBL" id="JNBU01000015">
    <property type="protein sequence ID" value="OCT42539.1"/>
    <property type="molecule type" value="Genomic_DNA"/>
</dbReference>
<accession>A0A9X5LSU9</accession>
<evidence type="ECO:0000313" key="1">
    <source>
        <dbReference type="EMBL" id="OCT42539.1"/>
    </source>
</evidence>
<proteinExistence type="predicted"/>
<comment type="caution">
    <text evidence="1">The sequence shown here is derived from an EMBL/GenBank/DDBJ whole genome shotgun (WGS) entry which is preliminary data.</text>
</comment>